<feature type="non-terminal residue" evidence="1">
    <location>
        <position position="166"/>
    </location>
</feature>
<proteinExistence type="predicted"/>
<accession>X1TCI5</accession>
<protein>
    <submittedName>
        <fullName evidence="1">Uncharacterized protein</fullName>
    </submittedName>
</protein>
<dbReference type="AlphaFoldDB" id="X1TCI5"/>
<evidence type="ECO:0000313" key="1">
    <source>
        <dbReference type="EMBL" id="GAJ03013.1"/>
    </source>
</evidence>
<reference evidence="1" key="1">
    <citation type="journal article" date="2014" name="Front. Microbiol.">
        <title>High frequency of phylogenetically diverse reductive dehalogenase-homologous genes in deep subseafloor sedimentary metagenomes.</title>
        <authorList>
            <person name="Kawai M."/>
            <person name="Futagami T."/>
            <person name="Toyoda A."/>
            <person name="Takaki Y."/>
            <person name="Nishi S."/>
            <person name="Hori S."/>
            <person name="Arai W."/>
            <person name="Tsubouchi T."/>
            <person name="Morono Y."/>
            <person name="Uchiyama I."/>
            <person name="Ito T."/>
            <person name="Fujiyama A."/>
            <person name="Inagaki F."/>
            <person name="Takami H."/>
        </authorList>
    </citation>
    <scope>NUCLEOTIDE SEQUENCE</scope>
    <source>
        <strain evidence="1">Expedition CK06-06</strain>
    </source>
</reference>
<comment type="caution">
    <text evidence="1">The sequence shown here is derived from an EMBL/GenBank/DDBJ whole genome shotgun (WGS) entry which is preliminary data.</text>
</comment>
<gene>
    <name evidence="1" type="ORF">S12H4_51688</name>
</gene>
<name>X1TCI5_9ZZZZ</name>
<sequence>MAELIYPSWVSYVGAVEELASQIDAATIVNGGGEVIDRSPEDIVALIQGGRNWMDYCAWPLFYQEKVALFGDGFDRLLGAFGVDIEPYAGYGIFDFWGAGEGVAVDEQGREIRYLNVYSPIILPEGLTFRVNGLHHTTIPVGSYSYFALETPAGGYYYGSWNISAE</sequence>
<organism evidence="1">
    <name type="scientific">marine sediment metagenome</name>
    <dbReference type="NCBI Taxonomy" id="412755"/>
    <lineage>
        <taxon>unclassified sequences</taxon>
        <taxon>metagenomes</taxon>
        <taxon>ecological metagenomes</taxon>
    </lineage>
</organism>
<dbReference type="EMBL" id="BARW01032694">
    <property type="protein sequence ID" value="GAJ03013.1"/>
    <property type="molecule type" value="Genomic_DNA"/>
</dbReference>